<dbReference type="GO" id="GO:0044205">
    <property type="term" value="P:'de novo' UMP biosynthetic process"/>
    <property type="evidence" value="ECO:0007669"/>
    <property type="project" value="UniProtKB-UniPathway"/>
</dbReference>
<dbReference type="PANTHER" id="PTHR45753:SF6">
    <property type="entry name" value="ASPARTATE CARBAMOYLTRANSFERASE"/>
    <property type="match status" value="1"/>
</dbReference>
<evidence type="ECO:0000256" key="1">
    <source>
        <dbReference type="ARBA" id="ARBA00022679"/>
    </source>
</evidence>
<dbReference type="UniPathway" id="UPA00070">
    <property type="reaction ID" value="UER00116"/>
</dbReference>
<dbReference type="Pfam" id="PF02729">
    <property type="entry name" value="OTCace_N"/>
    <property type="match status" value="1"/>
</dbReference>
<evidence type="ECO:0000313" key="6">
    <source>
        <dbReference type="Proteomes" id="UP000178764"/>
    </source>
</evidence>
<dbReference type="InterPro" id="IPR036901">
    <property type="entry name" value="Asp/Orn_carbamoylTrfase_sf"/>
</dbReference>
<keyword evidence="1 2" id="KW-0808">Transferase</keyword>
<dbReference type="Gene3D" id="3.40.50.1370">
    <property type="entry name" value="Aspartate/ornithine carbamoyltransferase"/>
    <property type="match status" value="2"/>
</dbReference>
<evidence type="ECO:0008006" key="7">
    <source>
        <dbReference type="Google" id="ProtNLM"/>
    </source>
</evidence>
<comment type="similarity">
    <text evidence="2">Belongs to the aspartate/ornithine carbamoyltransferase superfamily.</text>
</comment>
<dbReference type="GO" id="GO:0016743">
    <property type="term" value="F:carboxyl- or carbamoyltransferase activity"/>
    <property type="evidence" value="ECO:0007669"/>
    <property type="project" value="InterPro"/>
</dbReference>
<sequence>MDQHILSARQFGIGDVKRIFQTASEMEKMLTADEWPKQTREGIVILFFQRSSRTHSTFEIAANELGIPIIYSTQAADRFSSVAKGESLADTIRLFAGFPHVRIIVIRHPQEYSAQEAAEIADRFGVSIINAGDGTNEHPTQALLDLYTIKKQKHPDKSIRELRIVVANDIEYSRTIRSLLILFGRIYGPKEIGICAPRGINLPEDIRCELIRESIEIVSFHDLRDAAYWADFLYMTRPQIEYYARDITNEEEKKRKIKELEAKFQGFRITKGFMDSLSPDCKCQIMHPMPVDSLHFNEIMPDVREHPRCTMFKQATNGIPIRMALLKELLEDKTL</sequence>
<name>A0A1F5DP72_9BACT</name>
<reference evidence="5 6" key="1">
    <citation type="journal article" date="2016" name="Nat. Commun.">
        <title>Thousands of microbial genomes shed light on interconnected biogeochemical processes in an aquifer system.</title>
        <authorList>
            <person name="Anantharaman K."/>
            <person name="Brown C.T."/>
            <person name="Hug L.A."/>
            <person name="Sharon I."/>
            <person name="Castelle C.J."/>
            <person name="Probst A.J."/>
            <person name="Thomas B.C."/>
            <person name="Singh A."/>
            <person name="Wilkins M.J."/>
            <person name="Karaoz U."/>
            <person name="Brodie E.L."/>
            <person name="Williams K.H."/>
            <person name="Hubbard S.S."/>
            <person name="Banfield J.F."/>
        </authorList>
    </citation>
    <scope>NUCLEOTIDE SEQUENCE [LARGE SCALE GENOMIC DNA]</scope>
</reference>
<feature type="domain" description="Aspartate/ornithine carbamoyltransferase Asp/Orn-binding" evidence="3">
    <location>
        <begin position="162"/>
        <end position="327"/>
    </location>
</feature>
<dbReference type="PANTHER" id="PTHR45753">
    <property type="entry name" value="ORNITHINE CARBAMOYLTRANSFERASE, MITOCHONDRIAL"/>
    <property type="match status" value="1"/>
</dbReference>
<gene>
    <name evidence="5" type="ORF">A2V71_03180</name>
</gene>
<dbReference type="GO" id="GO:0016597">
    <property type="term" value="F:amino acid binding"/>
    <property type="evidence" value="ECO:0007669"/>
    <property type="project" value="InterPro"/>
</dbReference>
<protein>
    <recommendedName>
        <fullName evidence="7">Aspartate transcarbamylase</fullName>
    </recommendedName>
</protein>
<dbReference type="InterPro" id="IPR006131">
    <property type="entry name" value="Asp_carbamoyltransf_Asp/Orn-bd"/>
</dbReference>
<proteinExistence type="inferred from homology"/>
<dbReference type="SUPFAM" id="SSF53671">
    <property type="entry name" value="Aspartate/ornithine carbamoyltransferase"/>
    <property type="match status" value="1"/>
</dbReference>
<feature type="domain" description="Aspartate/ornithine carbamoyltransferase carbamoyl-P binding" evidence="4">
    <location>
        <begin position="3"/>
        <end position="150"/>
    </location>
</feature>
<dbReference type="PRINTS" id="PR00100">
    <property type="entry name" value="AOTCASE"/>
</dbReference>
<dbReference type="Pfam" id="PF00185">
    <property type="entry name" value="OTCace"/>
    <property type="match status" value="1"/>
</dbReference>
<dbReference type="InterPro" id="IPR006132">
    <property type="entry name" value="Asp/Orn_carbamoyltranf_P-bd"/>
</dbReference>
<dbReference type="AlphaFoldDB" id="A0A1F5DP72"/>
<dbReference type="InterPro" id="IPR006130">
    <property type="entry name" value="Asp/Orn_carbamoylTrfase"/>
</dbReference>
<dbReference type="GO" id="GO:0006520">
    <property type="term" value="P:amino acid metabolic process"/>
    <property type="evidence" value="ECO:0007669"/>
    <property type="project" value="InterPro"/>
</dbReference>
<evidence type="ECO:0000259" key="4">
    <source>
        <dbReference type="Pfam" id="PF02729"/>
    </source>
</evidence>
<dbReference type="EMBL" id="MEZT01000009">
    <property type="protein sequence ID" value="OGD56958.1"/>
    <property type="molecule type" value="Genomic_DNA"/>
</dbReference>
<comment type="caution">
    <text evidence="5">The sequence shown here is derived from an EMBL/GenBank/DDBJ whole genome shotgun (WGS) entry which is preliminary data.</text>
</comment>
<evidence type="ECO:0000313" key="5">
    <source>
        <dbReference type="EMBL" id="OGD56958.1"/>
    </source>
</evidence>
<accession>A0A1F5DP72</accession>
<dbReference type="Proteomes" id="UP000178764">
    <property type="component" value="Unassembled WGS sequence"/>
</dbReference>
<organism evidence="5 6">
    <name type="scientific">Candidatus Berkelbacteria bacterium RBG_13_40_8</name>
    <dbReference type="NCBI Taxonomy" id="1797467"/>
    <lineage>
        <taxon>Bacteria</taxon>
        <taxon>Candidatus Berkelbacteria</taxon>
    </lineage>
</organism>
<dbReference type="PRINTS" id="PR00101">
    <property type="entry name" value="ATCASE"/>
</dbReference>
<evidence type="ECO:0000259" key="3">
    <source>
        <dbReference type="Pfam" id="PF00185"/>
    </source>
</evidence>
<evidence type="ECO:0000256" key="2">
    <source>
        <dbReference type="RuleBase" id="RU003634"/>
    </source>
</evidence>